<name>A0AAV5I1B3_9ROSI</name>
<reference evidence="1 2" key="1">
    <citation type="journal article" date="2021" name="Commun. Biol.">
        <title>The genome of Shorea leprosula (Dipterocarpaceae) highlights the ecological relevance of drought in aseasonal tropical rainforests.</title>
        <authorList>
            <person name="Ng K.K.S."/>
            <person name="Kobayashi M.J."/>
            <person name="Fawcett J.A."/>
            <person name="Hatakeyama M."/>
            <person name="Paape T."/>
            <person name="Ng C.H."/>
            <person name="Ang C.C."/>
            <person name="Tnah L.H."/>
            <person name="Lee C.T."/>
            <person name="Nishiyama T."/>
            <person name="Sese J."/>
            <person name="O'Brien M.J."/>
            <person name="Copetti D."/>
            <person name="Mohd Noor M.I."/>
            <person name="Ong R.C."/>
            <person name="Putra M."/>
            <person name="Sireger I.Z."/>
            <person name="Indrioko S."/>
            <person name="Kosugi Y."/>
            <person name="Izuno A."/>
            <person name="Isagi Y."/>
            <person name="Lee S.L."/>
            <person name="Shimizu K.K."/>
        </authorList>
    </citation>
    <scope>NUCLEOTIDE SEQUENCE [LARGE SCALE GENOMIC DNA]</scope>
    <source>
        <strain evidence="1">214</strain>
    </source>
</reference>
<comment type="caution">
    <text evidence="1">The sequence shown here is derived from an EMBL/GenBank/DDBJ whole genome shotgun (WGS) entry which is preliminary data.</text>
</comment>
<protein>
    <submittedName>
        <fullName evidence="1">Uncharacterized protein</fullName>
    </submittedName>
</protein>
<dbReference type="AlphaFoldDB" id="A0AAV5I1B3"/>
<evidence type="ECO:0000313" key="2">
    <source>
        <dbReference type="Proteomes" id="UP001054252"/>
    </source>
</evidence>
<sequence length="48" mass="5262">MTAQTQEEILAAHLEQQKIDVGLPPLCCSELHFQAPETFLGGTCLDYA</sequence>
<accession>A0AAV5I1B3</accession>
<dbReference type="EMBL" id="BPVZ01000005">
    <property type="protein sequence ID" value="GKU91416.1"/>
    <property type="molecule type" value="Genomic_DNA"/>
</dbReference>
<evidence type="ECO:0000313" key="1">
    <source>
        <dbReference type="EMBL" id="GKU91416.1"/>
    </source>
</evidence>
<organism evidence="1 2">
    <name type="scientific">Rubroshorea leprosula</name>
    <dbReference type="NCBI Taxonomy" id="152421"/>
    <lineage>
        <taxon>Eukaryota</taxon>
        <taxon>Viridiplantae</taxon>
        <taxon>Streptophyta</taxon>
        <taxon>Embryophyta</taxon>
        <taxon>Tracheophyta</taxon>
        <taxon>Spermatophyta</taxon>
        <taxon>Magnoliopsida</taxon>
        <taxon>eudicotyledons</taxon>
        <taxon>Gunneridae</taxon>
        <taxon>Pentapetalae</taxon>
        <taxon>rosids</taxon>
        <taxon>malvids</taxon>
        <taxon>Malvales</taxon>
        <taxon>Dipterocarpaceae</taxon>
        <taxon>Rubroshorea</taxon>
    </lineage>
</organism>
<proteinExistence type="predicted"/>
<gene>
    <name evidence="1" type="ORF">SLEP1_g5296</name>
</gene>
<dbReference type="Proteomes" id="UP001054252">
    <property type="component" value="Unassembled WGS sequence"/>
</dbReference>
<keyword evidence="2" id="KW-1185">Reference proteome</keyword>